<feature type="chain" id="PRO_5012545704" evidence="1">
    <location>
        <begin position="23"/>
        <end position="93"/>
    </location>
</feature>
<name>A0A1M7T1Q0_9BRAD</name>
<reference evidence="3" key="1">
    <citation type="submission" date="2016-11" db="EMBL/GenBank/DDBJ databases">
        <authorList>
            <person name="Varghese N."/>
            <person name="Submissions S."/>
        </authorList>
    </citation>
    <scope>NUCLEOTIDE SEQUENCE [LARGE SCALE GENOMIC DNA]</scope>
    <source>
        <strain evidence="3">GAS401</strain>
    </source>
</reference>
<feature type="signal peptide" evidence="1">
    <location>
        <begin position="1"/>
        <end position="22"/>
    </location>
</feature>
<dbReference type="Proteomes" id="UP000184096">
    <property type="component" value="Chromosome I"/>
</dbReference>
<keyword evidence="1" id="KW-0732">Signal</keyword>
<sequence>MRWVKGIAITACLLAFATPVLASPAMTARDNVQYGYRSLRGPVVMHRLPAQDIDHFDLGIARPRYHSGWGGPYGDGEYPGTIDQNMGPPYWDR</sequence>
<keyword evidence="3" id="KW-1185">Reference proteome</keyword>
<evidence type="ECO:0000313" key="2">
    <source>
        <dbReference type="EMBL" id="SHN64582.1"/>
    </source>
</evidence>
<evidence type="ECO:0000313" key="3">
    <source>
        <dbReference type="Proteomes" id="UP000184096"/>
    </source>
</evidence>
<dbReference type="EMBL" id="LT670849">
    <property type="protein sequence ID" value="SHN64582.1"/>
    <property type="molecule type" value="Genomic_DNA"/>
</dbReference>
<accession>A0A1M7T1Q0</accession>
<organism evidence="2 3">
    <name type="scientific">Bradyrhizobium erythrophlei</name>
    <dbReference type="NCBI Taxonomy" id="1437360"/>
    <lineage>
        <taxon>Bacteria</taxon>
        <taxon>Pseudomonadati</taxon>
        <taxon>Pseudomonadota</taxon>
        <taxon>Alphaproteobacteria</taxon>
        <taxon>Hyphomicrobiales</taxon>
        <taxon>Nitrobacteraceae</taxon>
        <taxon>Bradyrhizobium</taxon>
    </lineage>
</organism>
<protein>
    <submittedName>
        <fullName evidence="2">Uncharacterized protein</fullName>
    </submittedName>
</protein>
<evidence type="ECO:0000256" key="1">
    <source>
        <dbReference type="SAM" id="SignalP"/>
    </source>
</evidence>
<gene>
    <name evidence="2" type="ORF">SAMN05444170_0597</name>
</gene>
<dbReference type="AlphaFoldDB" id="A0A1M7T1Q0"/>
<proteinExistence type="predicted"/>